<evidence type="ECO:0000256" key="1">
    <source>
        <dbReference type="ARBA" id="ARBA00004141"/>
    </source>
</evidence>
<feature type="transmembrane region" description="Helical" evidence="5">
    <location>
        <begin position="255"/>
        <end position="273"/>
    </location>
</feature>
<evidence type="ECO:0000256" key="2">
    <source>
        <dbReference type="ARBA" id="ARBA00022692"/>
    </source>
</evidence>
<proteinExistence type="predicted"/>
<dbReference type="Gene3D" id="3.30.750.24">
    <property type="entry name" value="STAS domain"/>
    <property type="match status" value="1"/>
</dbReference>
<feature type="transmembrane region" description="Helical" evidence="5">
    <location>
        <begin position="420"/>
        <end position="440"/>
    </location>
</feature>
<evidence type="ECO:0000256" key="5">
    <source>
        <dbReference type="SAM" id="Phobius"/>
    </source>
</evidence>
<dbReference type="InterPro" id="IPR001902">
    <property type="entry name" value="SLC26A/SulP_fam"/>
</dbReference>
<feature type="transmembrane region" description="Helical" evidence="5">
    <location>
        <begin position="380"/>
        <end position="399"/>
    </location>
</feature>
<name>A0A162N9V6_COLIC</name>
<keyword evidence="8" id="KW-1185">Reference proteome</keyword>
<dbReference type="CDD" id="cd07042">
    <property type="entry name" value="STAS_SulP_like_sulfate_transporter"/>
    <property type="match status" value="1"/>
</dbReference>
<feature type="domain" description="STAS" evidence="6">
    <location>
        <begin position="547"/>
        <end position="709"/>
    </location>
</feature>
<feature type="transmembrane region" description="Helical" evidence="5">
    <location>
        <begin position="446"/>
        <end position="467"/>
    </location>
</feature>
<feature type="transmembrane region" description="Helical" evidence="5">
    <location>
        <begin position="179"/>
        <end position="204"/>
    </location>
</feature>
<dbReference type="InterPro" id="IPR011547">
    <property type="entry name" value="SLC26A/SulP_dom"/>
</dbReference>
<dbReference type="STRING" id="1573173.A0A162N9V6"/>
<dbReference type="EMBL" id="LFIW01000576">
    <property type="protein sequence ID" value="KZL85717.1"/>
    <property type="molecule type" value="Genomic_DNA"/>
</dbReference>
<dbReference type="NCBIfam" id="TIGR00815">
    <property type="entry name" value="sulP"/>
    <property type="match status" value="1"/>
</dbReference>
<dbReference type="PROSITE" id="PS50801">
    <property type="entry name" value="STAS"/>
    <property type="match status" value="1"/>
</dbReference>
<feature type="transmembrane region" description="Helical" evidence="5">
    <location>
        <begin position="211"/>
        <end position="235"/>
    </location>
</feature>
<evidence type="ECO:0000256" key="3">
    <source>
        <dbReference type="ARBA" id="ARBA00022989"/>
    </source>
</evidence>
<comment type="subcellular location">
    <subcellularLocation>
        <location evidence="1">Membrane</location>
        <topology evidence="1">Multi-pass membrane protein</topology>
    </subcellularLocation>
</comment>
<feature type="transmembrane region" description="Helical" evidence="5">
    <location>
        <begin position="98"/>
        <end position="121"/>
    </location>
</feature>
<dbReference type="Pfam" id="PF00916">
    <property type="entry name" value="Sulfate_transp"/>
    <property type="match status" value="1"/>
</dbReference>
<comment type="caution">
    <text evidence="7">The sequence shown here is derived from an EMBL/GenBank/DDBJ whole genome shotgun (WGS) entry which is preliminary data.</text>
</comment>
<keyword evidence="2 5" id="KW-0812">Transmembrane</keyword>
<dbReference type="SUPFAM" id="SSF52091">
    <property type="entry name" value="SpoIIaa-like"/>
    <property type="match status" value="1"/>
</dbReference>
<dbReference type="PANTHER" id="PTHR11814">
    <property type="entry name" value="SULFATE TRANSPORTER"/>
    <property type="match status" value="1"/>
</dbReference>
<feature type="transmembrane region" description="Helical" evidence="5">
    <location>
        <begin position="128"/>
        <end position="147"/>
    </location>
</feature>
<feature type="transmembrane region" description="Helical" evidence="5">
    <location>
        <begin position="479"/>
        <end position="506"/>
    </location>
</feature>
<feature type="non-terminal residue" evidence="7">
    <location>
        <position position="1"/>
    </location>
</feature>
<evidence type="ECO:0000256" key="4">
    <source>
        <dbReference type="ARBA" id="ARBA00023136"/>
    </source>
</evidence>
<dbReference type="InterPro" id="IPR036513">
    <property type="entry name" value="STAS_dom_sf"/>
</dbReference>
<sequence>LFPFHQPPRGPDTFLSLFSFFVFGFPFPNNDYSTCVVEMEKINKKVETLRDEITTDASLARARDFVVSGAPKLPSAAGVYLLEKVPIVQWLPRYSPKWLITDFIAGLTVGVMLIPQSLAYAKIATIPIANGLYSSWLPAAFAVFMGTSKDLSTGPTSILGLLTAEIVHDLSEEGFDISAIASSVALMVGVYSLVIGLFGLGFILDYVSFPVLTGFISAAALVIAFGQVGSLVGLTNVPSGVFNVIGDVLRRLPKWDGPTCGIGFGTLLILIALEKVGKKWGKRHFAIKLLANSRAVIVLIVFTLISYLVNRGRDKSDYSWKVSQVSTHGITQPIVPASNLVQKVAVRAVAPLVASTLEHLAVGKAFGKKNNYQIDQSQEFNYLGVVNIVNSFFSTMPVGGAMSRTAVASECGVKSPLTGLFTAAFILLTLYVLSPALYWLPSATLSAIIIMAVVHLFGPLSLFYRFWRISFPDFAASMVSFWVTIFVSAEIGIGAAVAWSIVWTMLRSTFVKPVIHSSNNEIAHTIPQPITRIVSDGGRRGTDNRTENASISIPGDTMVVDFNDAIFFPNAERAKTSTLTAIKLVYPRVETSMSQDDRERHWSVAAEKRLERIRAQRQIRLKETSLAIVVWDFSMVPFIDTSGIMTLKELKDEIRVHSGKSVQIRMVGMSDKVRSRFLRAKWNLVDLEEWREEDADLVYPSMETAIWDRDGDSGADVSSEKKG</sequence>
<evidence type="ECO:0000313" key="7">
    <source>
        <dbReference type="EMBL" id="KZL85717.1"/>
    </source>
</evidence>
<evidence type="ECO:0000259" key="6">
    <source>
        <dbReference type="PROSITE" id="PS50801"/>
    </source>
</evidence>
<dbReference type="GO" id="GO:0016020">
    <property type="term" value="C:membrane"/>
    <property type="evidence" value="ECO:0007669"/>
    <property type="project" value="UniProtKB-SubCell"/>
</dbReference>
<accession>A0A162N9V6</accession>
<organism evidence="7 8">
    <name type="scientific">Colletotrichum incanum</name>
    <name type="common">Soybean anthracnose fungus</name>
    <dbReference type="NCBI Taxonomy" id="1573173"/>
    <lineage>
        <taxon>Eukaryota</taxon>
        <taxon>Fungi</taxon>
        <taxon>Dikarya</taxon>
        <taxon>Ascomycota</taxon>
        <taxon>Pezizomycotina</taxon>
        <taxon>Sordariomycetes</taxon>
        <taxon>Hypocreomycetidae</taxon>
        <taxon>Glomerellales</taxon>
        <taxon>Glomerellaceae</taxon>
        <taxon>Colletotrichum</taxon>
        <taxon>Colletotrichum spaethianum species complex</taxon>
    </lineage>
</organism>
<dbReference type="InterPro" id="IPR002645">
    <property type="entry name" value="STAS_dom"/>
</dbReference>
<keyword evidence="4 5" id="KW-0472">Membrane</keyword>
<protein>
    <submittedName>
        <fullName evidence="7">Sulfate permease</fullName>
    </submittedName>
</protein>
<dbReference type="GO" id="GO:0055085">
    <property type="term" value="P:transmembrane transport"/>
    <property type="evidence" value="ECO:0007669"/>
    <property type="project" value="InterPro"/>
</dbReference>
<dbReference type="AlphaFoldDB" id="A0A162N9V6"/>
<evidence type="ECO:0000313" key="8">
    <source>
        <dbReference type="Proteomes" id="UP000076584"/>
    </source>
</evidence>
<dbReference type="Proteomes" id="UP000076584">
    <property type="component" value="Unassembled WGS sequence"/>
</dbReference>
<keyword evidence="3 5" id="KW-1133">Transmembrane helix</keyword>
<feature type="transmembrane region" description="Helical" evidence="5">
    <location>
        <begin position="285"/>
        <end position="309"/>
    </location>
</feature>
<reference evidence="7 8" key="1">
    <citation type="submission" date="2015-06" db="EMBL/GenBank/DDBJ databases">
        <title>Survival trade-offs in plant roots during colonization by closely related pathogenic and mutualistic fungi.</title>
        <authorList>
            <person name="Hacquard S."/>
            <person name="Kracher B."/>
            <person name="Hiruma K."/>
            <person name="Weinman A."/>
            <person name="Muench P."/>
            <person name="Garrido Oter R."/>
            <person name="Ver Loren van Themaat E."/>
            <person name="Dallerey J.-F."/>
            <person name="Damm U."/>
            <person name="Henrissat B."/>
            <person name="Lespinet O."/>
            <person name="Thon M."/>
            <person name="Kemen E."/>
            <person name="McHardy A.C."/>
            <person name="Schulze-Lefert P."/>
            <person name="O'Connell R.J."/>
        </authorList>
    </citation>
    <scope>NUCLEOTIDE SEQUENCE [LARGE SCALE GENOMIC DNA]</scope>
    <source>
        <strain evidence="7 8">MAFF 238704</strain>
    </source>
</reference>
<dbReference type="Pfam" id="PF01740">
    <property type="entry name" value="STAS"/>
    <property type="match status" value="1"/>
</dbReference>
<gene>
    <name evidence="7" type="ORF">CI238_05184</name>
</gene>